<dbReference type="GO" id="GO:0045892">
    <property type="term" value="P:negative regulation of DNA-templated transcription"/>
    <property type="evidence" value="ECO:0007669"/>
    <property type="project" value="InterPro"/>
</dbReference>
<dbReference type="Proteomes" id="UP000320216">
    <property type="component" value="Chromosome"/>
</dbReference>
<reference evidence="5 6" key="1">
    <citation type="submission" date="2019-07" db="EMBL/GenBank/DDBJ databases">
        <title>Full genome sequence of Humibacter sp. WJ7-1.</title>
        <authorList>
            <person name="Im W.-T."/>
        </authorList>
    </citation>
    <scope>NUCLEOTIDE SEQUENCE [LARGE SCALE GENOMIC DNA]</scope>
    <source>
        <strain evidence="5 6">WJ7-1</strain>
    </source>
</reference>
<evidence type="ECO:0000256" key="3">
    <source>
        <dbReference type="ARBA" id="ARBA00023125"/>
    </source>
</evidence>
<keyword evidence="4" id="KW-0804">Transcription</keyword>
<protein>
    <submittedName>
        <fullName evidence="5">BlaI/MecI/CopY family transcriptional regulator</fullName>
    </submittedName>
</protein>
<keyword evidence="6" id="KW-1185">Reference proteome</keyword>
<dbReference type="AlphaFoldDB" id="A0A5B8M0L0"/>
<evidence type="ECO:0000256" key="2">
    <source>
        <dbReference type="ARBA" id="ARBA00023015"/>
    </source>
</evidence>
<dbReference type="Gene3D" id="1.10.10.10">
    <property type="entry name" value="Winged helix-like DNA-binding domain superfamily/Winged helix DNA-binding domain"/>
    <property type="match status" value="1"/>
</dbReference>
<gene>
    <name evidence="5" type="ORF">FPZ11_01015</name>
</gene>
<dbReference type="Pfam" id="PF03965">
    <property type="entry name" value="Penicillinase_R"/>
    <property type="match status" value="1"/>
</dbReference>
<accession>A0A5B8M0L0</accession>
<dbReference type="InterPro" id="IPR005650">
    <property type="entry name" value="BlaI_family"/>
</dbReference>
<organism evidence="5 6">
    <name type="scientific">Humibacter ginsenosidimutans</name>
    <dbReference type="NCBI Taxonomy" id="2599293"/>
    <lineage>
        <taxon>Bacteria</taxon>
        <taxon>Bacillati</taxon>
        <taxon>Actinomycetota</taxon>
        <taxon>Actinomycetes</taxon>
        <taxon>Micrococcales</taxon>
        <taxon>Microbacteriaceae</taxon>
        <taxon>Humibacter</taxon>
    </lineage>
</organism>
<keyword evidence="2" id="KW-0805">Transcription regulation</keyword>
<comment type="similarity">
    <text evidence="1">Belongs to the BlaI transcriptional regulatory family.</text>
</comment>
<dbReference type="OrthoDB" id="9813987at2"/>
<keyword evidence="3" id="KW-0238">DNA-binding</keyword>
<sequence>MDASIATKGKAMTEQRRPHGGLKARIVDLLWQNGKGLTAKELQARFGDDGQIPALSTILTVLERLRKSGDVIRVPGDAGEYLYSPTPAEADEAVESMLGALMKSSDRTDVLLGFAGSLDADDLETLRKAIDRAGPDH</sequence>
<evidence type="ECO:0000313" key="6">
    <source>
        <dbReference type="Proteomes" id="UP000320216"/>
    </source>
</evidence>
<proteinExistence type="inferred from homology"/>
<evidence type="ECO:0000256" key="4">
    <source>
        <dbReference type="ARBA" id="ARBA00023163"/>
    </source>
</evidence>
<name>A0A5B8M0L0_9MICO</name>
<evidence type="ECO:0000256" key="1">
    <source>
        <dbReference type="ARBA" id="ARBA00011046"/>
    </source>
</evidence>
<dbReference type="EMBL" id="CP042305">
    <property type="protein sequence ID" value="QDZ13571.1"/>
    <property type="molecule type" value="Genomic_DNA"/>
</dbReference>
<dbReference type="KEGG" id="huw:FPZ11_01015"/>
<dbReference type="SUPFAM" id="SSF46785">
    <property type="entry name" value="Winged helix' DNA-binding domain"/>
    <property type="match status" value="1"/>
</dbReference>
<dbReference type="RefSeq" id="WP_146317624.1">
    <property type="nucleotide sequence ID" value="NZ_CP042305.1"/>
</dbReference>
<dbReference type="InterPro" id="IPR036388">
    <property type="entry name" value="WH-like_DNA-bd_sf"/>
</dbReference>
<dbReference type="InterPro" id="IPR036390">
    <property type="entry name" value="WH_DNA-bd_sf"/>
</dbReference>
<evidence type="ECO:0000313" key="5">
    <source>
        <dbReference type="EMBL" id="QDZ13571.1"/>
    </source>
</evidence>
<dbReference type="GO" id="GO:0003677">
    <property type="term" value="F:DNA binding"/>
    <property type="evidence" value="ECO:0007669"/>
    <property type="project" value="UniProtKB-KW"/>
</dbReference>